<protein>
    <submittedName>
        <fullName evidence="2">Sterol-binding protein</fullName>
    </submittedName>
</protein>
<feature type="signal peptide" evidence="1">
    <location>
        <begin position="1"/>
        <end position="22"/>
    </location>
</feature>
<proteinExistence type="predicted"/>
<dbReference type="AlphaFoldDB" id="A0A9X1B4G3"/>
<sequence>MITTRATALAALLATGSLSAHAEVFMSEAWAKQACDAWNKSSTLTAELADWAKNDDGRGFKTIQMYRDKCGLGSKVELKISNKDGKAICTYGGAVTNSNPDYGVDYLMHATDENWTCMGKGECKAAGSMMTGKLKFSGPKMEAMGVMGPFNAFLALTGSVGGDKSACP</sequence>
<evidence type="ECO:0000313" key="2">
    <source>
        <dbReference type="EMBL" id="MBK1619453.1"/>
    </source>
</evidence>
<dbReference type="Gene3D" id="3.30.1050.10">
    <property type="entry name" value="SCP2 sterol-binding domain"/>
    <property type="match status" value="1"/>
</dbReference>
<dbReference type="InterPro" id="IPR036527">
    <property type="entry name" value="SCP2_sterol-bd_dom_sf"/>
</dbReference>
<evidence type="ECO:0000256" key="1">
    <source>
        <dbReference type="SAM" id="SignalP"/>
    </source>
</evidence>
<dbReference type="RefSeq" id="WP_200244856.1">
    <property type="nucleotide sequence ID" value="NZ_NRRY01000021.1"/>
</dbReference>
<dbReference type="EMBL" id="NRRY01000021">
    <property type="protein sequence ID" value="MBK1619453.1"/>
    <property type="molecule type" value="Genomic_DNA"/>
</dbReference>
<comment type="caution">
    <text evidence="2">The sequence shown here is derived from an EMBL/GenBank/DDBJ whole genome shotgun (WGS) entry which is preliminary data.</text>
</comment>
<evidence type="ECO:0000313" key="3">
    <source>
        <dbReference type="Proteomes" id="UP001138768"/>
    </source>
</evidence>
<dbReference type="SUPFAM" id="SSF55718">
    <property type="entry name" value="SCP-like"/>
    <property type="match status" value="1"/>
</dbReference>
<organism evidence="2 3">
    <name type="scientific">Lamprobacter modestohalophilus</name>
    <dbReference type="NCBI Taxonomy" id="1064514"/>
    <lineage>
        <taxon>Bacteria</taxon>
        <taxon>Pseudomonadati</taxon>
        <taxon>Pseudomonadota</taxon>
        <taxon>Gammaproteobacteria</taxon>
        <taxon>Chromatiales</taxon>
        <taxon>Chromatiaceae</taxon>
        <taxon>Lamprobacter</taxon>
    </lineage>
</organism>
<reference evidence="2 3" key="1">
    <citation type="journal article" date="2020" name="Microorganisms">
        <title>Osmotic Adaptation and Compatible Solute Biosynthesis of Phototrophic Bacteria as Revealed from Genome Analyses.</title>
        <authorList>
            <person name="Imhoff J.F."/>
            <person name="Rahn T."/>
            <person name="Kunzel S."/>
            <person name="Keller A."/>
            <person name="Neulinger S.C."/>
        </authorList>
    </citation>
    <scope>NUCLEOTIDE SEQUENCE [LARGE SCALE GENOMIC DNA]</scope>
    <source>
        <strain evidence="2 3">DSM 25653</strain>
    </source>
</reference>
<feature type="chain" id="PRO_5040783547" evidence="1">
    <location>
        <begin position="23"/>
        <end position="168"/>
    </location>
</feature>
<keyword evidence="3" id="KW-1185">Reference proteome</keyword>
<accession>A0A9X1B4G3</accession>
<dbReference type="Proteomes" id="UP001138768">
    <property type="component" value="Unassembled WGS sequence"/>
</dbReference>
<keyword evidence="1" id="KW-0732">Signal</keyword>
<name>A0A9X1B4G3_9GAMM</name>
<gene>
    <name evidence="2" type="ORF">CKO42_13595</name>
</gene>